<dbReference type="Proteomes" id="UP000309997">
    <property type="component" value="Unassembled WGS sequence"/>
</dbReference>
<accession>A0ACC4AZM2</accession>
<protein>
    <submittedName>
        <fullName evidence="1">Uncharacterized protein</fullName>
    </submittedName>
</protein>
<dbReference type="EMBL" id="RCHU02000014">
    <property type="protein sequence ID" value="KAL3571534.1"/>
    <property type="molecule type" value="Genomic_DNA"/>
</dbReference>
<gene>
    <name evidence="1" type="ORF">D5086_025438</name>
</gene>
<evidence type="ECO:0000313" key="2">
    <source>
        <dbReference type="Proteomes" id="UP000309997"/>
    </source>
</evidence>
<evidence type="ECO:0000313" key="1">
    <source>
        <dbReference type="EMBL" id="KAL3571534.1"/>
    </source>
</evidence>
<reference evidence="1 2" key="1">
    <citation type="journal article" date="2024" name="Plant Biotechnol. J.">
        <title>Genome and CRISPR/Cas9 system of a widespread forest tree (Populus alba) in the world.</title>
        <authorList>
            <person name="Liu Y.J."/>
            <person name="Jiang P.F."/>
            <person name="Han X.M."/>
            <person name="Li X.Y."/>
            <person name="Wang H.M."/>
            <person name="Wang Y.J."/>
            <person name="Wang X.X."/>
            <person name="Zeng Q.Y."/>
        </authorList>
    </citation>
    <scope>NUCLEOTIDE SEQUENCE [LARGE SCALE GENOMIC DNA]</scope>
    <source>
        <strain evidence="2">cv. PAL-ZL1</strain>
    </source>
</reference>
<organism evidence="1 2">
    <name type="scientific">Populus alba</name>
    <name type="common">White poplar</name>
    <dbReference type="NCBI Taxonomy" id="43335"/>
    <lineage>
        <taxon>Eukaryota</taxon>
        <taxon>Viridiplantae</taxon>
        <taxon>Streptophyta</taxon>
        <taxon>Embryophyta</taxon>
        <taxon>Tracheophyta</taxon>
        <taxon>Spermatophyta</taxon>
        <taxon>Magnoliopsida</taxon>
        <taxon>eudicotyledons</taxon>
        <taxon>Gunneridae</taxon>
        <taxon>Pentapetalae</taxon>
        <taxon>rosids</taxon>
        <taxon>fabids</taxon>
        <taxon>Malpighiales</taxon>
        <taxon>Salicaceae</taxon>
        <taxon>Saliceae</taxon>
        <taxon>Populus</taxon>
    </lineage>
</organism>
<keyword evidence="2" id="KW-1185">Reference proteome</keyword>
<comment type="caution">
    <text evidence="1">The sequence shown here is derived from an EMBL/GenBank/DDBJ whole genome shotgun (WGS) entry which is preliminary data.</text>
</comment>
<sequence>MEDGSDSISKQHPIPYEQDARKTRNWWPSVSRVSVSQYLHLTSSDSGIFCQRKDKVLYGFHKTHQATKAVLFNLPFSLFKIPGVAKKLVSSQVSLLWSGDVERSKIANLYGTLRLGASLEVD</sequence>
<name>A0ACC4AZM2_POPAL</name>
<proteinExistence type="predicted"/>